<evidence type="ECO:0000313" key="5">
    <source>
        <dbReference type="EMBL" id="KAK1748538.1"/>
    </source>
</evidence>
<dbReference type="PROSITE" id="PS00352">
    <property type="entry name" value="CSD_1"/>
    <property type="match status" value="1"/>
</dbReference>
<dbReference type="PANTHER" id="PTHR46565">
    <property type="entry name" value="COLD SHOCK DOMAIN PROTEIN 2"/>
    <property type="match status" value="1"/>
</dbReference>
<gene>
    <name evidence="5" type="ORF">QTG54_000477</name>
    <name evidence="4" type="ORF">SMAR0319_LOCUS618</name>
</gene>
<reference evidence="4" key="1">
    <citation type="submission" date="2021-01" db="EMBL/GenBank/DDBJ databases">
        <authorList>
            <person name="Corre E."/>
            <person name="Pelletier E."/>
            <person name="Niang G."/>
            <person name="Scheremetjew M."/>
            <person name="Finn R."/>
            <person name="Kale V."/>
            <person name="Holt S."/>
            <person name="Cochrane G."/>
            <person name="Meng A."/>
            <person name="Brown T."/>
            <person name="Cohen L."/>
        </authorList>
    </citation>
    <scope>NUCLEOTIDE SEQUENCE</scope>
    <source>
        <strain evidence="4">SM1012Hels-07</strain>
    </source>
</reference>
<keyword evidence="2" id="KW-0732">Signal</keyword>
<dbReference type="InterPro" id="IPR011129">
    <property type="entry name" value="CSD"/>
</dbReference>
<accession>A0A6V0WHZ2</accession>
<dbReference type="AlphaFoldDB" id="A0A6V0WHZ2"/>
<feature type="signal peptide" evidence="2">
    <location>
        <begin position="1"/>
        <end position="15"/>
    </location>
</feature>
<name>A0A6V0WHZ2_9STRA</name>
<dbReference type="Proteomes" id="UP001224775">
    <property type="component" value="Unassembled WGS sequence"/>
</dbReference>
<feature type="region of interest" description="Disordered" evidence="1">
    <location>
        <begin position="94"/>
        <end position="119"/>
    </location>
</feature>
<dbReference type="GO" id="GO:0003676">
    <property type="term" value="F:nucleic acid binding"/>
    <property type="evidence" value="ECO:0007669"/>
    <property type="project" value="InterPro"/>
</dbReference>
<dbReference type="CDD" id="cd04458">
    <property type="entry name" value="CSP_CDS"/>
    <property type="match status" value="1"/>
</dbReference>
<organism evidence="4">
    <name type="scientific">Skeletonema marinoi</name>
    <dbReference type="NCBI Taxonomy" id="267567"/>
    <lineage>
        <taxon>Eukaryota</taxon>
        <taxon>Sar</taxon>
        <taxon>Stramenopiles</taxon>
        <taxon>Ochrophyta</taxon>
        <taxon>Bacillariophyta</taxon>
        <taxon>Coscinodiscophyceae</taxon>
        <taxon>Thalassiosirophycidae</taxon>
        <taxon>Thalassiosirales</taxon>
        <taxon>Skeletonemataceae</taxon>
        <taxon>Skeletonema</taxon>
        <taxon>Skeletonema marinoi-dohrnii complex</taxon>
    </lineage>
</organism>
<evidence type="ECO:0000256" key="2">
    <source>
        <dbReference type="SAM" id="SignalP"/>
    </source>
</evidence>
<evidence type="ECO:0000256" key="1">
    <source>
        <dbReference type="SAM" id="MobiDB-lite"/>
    </source>
</evidence>
<evidence type="ECO:0000313" key="6">
    <source>
        <dbReference type="Proteomes" id="UP001224775"/>
    </source>
</evidence>
<dbReference type="InterPro" id="IPR019844">
    <property type="entry name" value="CSD_CS"/>
</dbReference>
<evidence type="ECO:0000259" key="3">
    <source>
        <dbReference type="PROSITE" id="PS51857"/>
    </source>
</evidence>
<feature type="chain" id="PRO_5042404973" evidence="2">
    <location>
        <begin position="16"/>
        <end position="119"/>
    </location>
</feature>
<feature type="domain" description="CSD" evidence="3">
    <location>
        <begin position="34"/>
        <end position="99"/>
    </location>
</feature>
<dbReference type="Pfam" id="PF00313">
    <property type="entry name" value="CSD"/>
    <property type="match status" value="1"/>
</dbReference>
<dbReference type="PANTHER" id="PTHR46565:SF20">
    <property type="entry name" value="COLD SHOCK DOMAIN-CONTAINING PROTEIN 4"/>
    <property type="match status" value="1"/>
</dbReference>
<keyword evidence="6" id="KW-1185">Reference proteome</keyword>
<dbReference type="PRINTS" id="PR00050">
    <property type="entry name" value="COLDSHOCK"/>
</dbReference>
<dbReference type="InterPro" id="IPR012340">
    <property type="entry name" value="NA-bd_OB-fold"/>
</dbReference>
<dbReference type="InterPro" id="IPR002059">
    <property type="entry name" value="CSP_DNA-bd"/>
</dbReference>
<dbReference type="PROSITE" id="PS51857">
    <property type="entry name" value="CSD_2"/>
    <property type="match status" value="1"/>
</dbReference>
<protein>
    <submittedName>
        <fullName evidence="5">Cold shock domain-containing protein</fullName>
    </submittedName>
</protein>
<dbReference type="EMBL" id="JATAAI010000001">
    <property type="protein sequence ID" value="KAK1748538.1"/>
    <property type="molecule type" value="Genomic_DNA"/>
</dbReference>
<dbReference type="Gene3D" id="2.40.50.140">
    <property type="entry name" value="Nucleic acid-binding proteins"/>
    <property type="match status" value="1"/>
</dbReference>
<proteinExistence type="predicted"/>
<dbReference type="SMART" id="SM00357">
    <property type="entry name" value="CSP"/>
    <property type="match status" value="1"/>
</dbReference>
<dbReference type="EMBL" id="HBFJ01000822">
    <property type="protein sequence ID" value="CAD8733469.1"/>
    <property type="molecule type" value="Transcribed_RNA"/>
</dbReference>
<evidence type="ECO:0000313" key="4">
    <source>
        <dbReference type="EMBL" id="CAD8733469.1"/>
    </source>
</evidence>
<sequence length="119" mass="12643">MKLAILLSTLAVAAGFAPQSQPRQMTSLAMSDDTISGTVKWFDTAKGFGFIVPDNGDKDIFVHQTAINVSGFRSLAEGEAVEFKTVTENGKTKAIDVTGPDGADVQGAPFKAEDDFGEW</sequence>
<dbReference type="SUPFAM" id="SSF50249">
    <property type="entry name" value="Nucleic acid-binding proteins"/>
    <property type="match status" value="1"/>
</dbReference>
<reference evidence="5" key="2">
    <citation type="submission" date="2023-06" db="EMBL/GenBank/DDBJ databases">
        <title>Survivors Of The Sea: Transcriptome response of Skeletonema marinoi to long-term dormancy.</title>
        <authorList>
            <person name="Pinder M.I.M."/>
            <person name="Kourtchenko O."/>
            <person name="Robertson E.K."/>
            <person name="Larsson T."/>
            <person name="Maumus F."/>
            <person name="Osuna-Cruz C.M."/>
            <person name="Vancaester E."/>
            <person name="Stenow R."/>
            <person name="Vandepoele K."/>
            <person name="Ploug H."/>
            <person name="Bruchert V."/>
            <person name="Godhe A."/>
            <person name="Topel M."/>
        </authorList>
    </citation>
    <scope>NUCLEOTIDE SEQUENCE</scope>
    <source>
        <strain evidence="5">R05AC</strain>
    </source>
</reference>